<evidence type="ECO:0000256" key="7">
    <source>
        <dbReference type="ARBA" id="ARBA00023125"/>
    </source>
</evidence>
<dbReference type="EC" id="5.6.2.4" evidence="10"/>
<dbReference type="PROSITE" id="PS51194">
    <property type="entry name" value="HELICASE_CTER"/>
    <property type="match status" value="1"/>
</dbReference>
<evidence type="ECO:0000256" key="2">
    <source>
        <dbReference type="ARBA" id="ARBA00022723"/>
    </source>
</evidence>
<dbReference type="GO" id="GO:0030894">
    <property type="term" value="C:replisome"/>
    <property type="evidence" value="ECO:0007669"/>
    <property type="project" value="TreeGrafter"/>
</dbReference>
<dbReference type="CDD" id="cd17920">
    <property type="entry name" value="DEXHc_RecQ"/>
    <property type="match status" value="1"/>
</dbReference>
<dbReference type="Pfam" id="PF16124">
    <property type="entry name" value="RecQ_Zn_bind"/>
    <property type="match status" value="1"/>
</dbReference>
<dbReference type="GO" id="GO:0006310">
    <property type="term" value="P:DNA recombination"/>
    <property type="evidence" value="ECO:0007669"/>
    <property type="project" value="InterPro"/>
</dbReference>
<evidence type="ECO:0000256" key="8">
    <source>
        <dbReference type="ARBA" id="ARBA00023235"/>
    </source>
</evidence>
<sequence>MRRAFARFRLGSTARRVFGWQGLRPGQKEAMRHLVAGRDVLLVMPTGGGKSAVYQVPALLLDGPTIVVSPLIALQRDQVMSLLKAGTGAVAVNSTQSVDKGLDQVTAGTAEFVFLSPEQLAKPEVVERLAAARPSLIAIDEAHCVSSWGHDFRPDYLRLGQVIEKLGHPPVVALTATAAPNVRAEIVRSLGLRNPVEIVRGFDRPNLTLSARRFTSEDDRRRALVEHALAAEGLTLIYVPTRRDAEEYCALLEGKRAEPYHAGLKTADRNRTHARFAAGELDVVVATSAFGMGIDRPDVRRVLHAGPPESPDSYYQEIGRAGRDGRPAEAILFYRPEDLGLRRFQTGGRADPELLLRIAVLVREHGGLVPAGELRDLLGVGTTRLTALANLLERAGALVPGELRWARKRLTAERAVEKAVELDEVRHRVDESRLDMMRSYAETTGCRRRFLLEYFGEPYGRSCGTCDTCRGVVQEAVPDVDDGPFPLQSKVEHTAWGAGTVMSADPDRVTVLFDSVGYKTLALAAVDGLLRRI</sequence>
<evidence type="ECO:0000256" key="1">
    <source>
        <dbReference type="ARBA" id="ARBA00005446"/>
    </source>
</evidence>
<dbReference type="GO" id="GO:0005524">
    <property type="term" value="F:ATP binding"/>
    <property type="evidence" value="ECO:0007669"/>
    <property type="project" value="UniProtKB-KW"/>
</dbReference>
<dbReference type="InterPro" id="IPR036388">
    <property type="entry name" value="WH-like_DNA-bd_sf"/>
</dbReference>
<dbReference type="AlphaFoldDB" id="A0A4U3MA08"/>
<evidence type="ECO:0000256" key="6">
    <source>
        <dbReference type="ARBA" id="ARBA00022840"/>
    </source>
</evidence>
<dbReference type="GO" id="GO:0005737">
    <property type="term" value="C:cytoplasm"/>
    <property type="evidence" value="ECO:0007669"/>
    <property type="project" value="TreeGrafter"/>
</dbReference>
<keyword evidence="7" id="KW-0238">DNA-binding</keyword>
<dbReference type="PANTHER" id="PTHR13710:SF105">
    <property type="entry name" value="ATP-DEPENDENT DNA HELICASE Q1"/>
    <property type="match status" value="1"/>
</dbReference>
<evidence type="ECO:0000313" key="15">
    <source>
        <dbReference type="EMBL" id="TKK84487.1"/>
    </source>
</evidence>
<dbReference type="RefSeq" id="WP_137250342.1">
    <property type="nucleotide sequence ID" value="NZ_SZQA01000034.1"/>
</dbReference>
<dbReference type="PROSITE" id="PS51192">
    <property type="entry name" value="HELICASE_ATP_BIND_1"/>
    <property type="match status" value="1"/>
</dbReference>
<dbReference type="Proteomes" id="UP000308705">
    <property type="component" value="Unassembled WGS sequence"/>
</dbReference>
<feature type="domain" description="Helicase C-terminal" evidence="14">
    <location>
        <begin position="223"/>
        <end position="366"/>
    </location>
</feature>
<dbReference type="GO" id="GO:0003677">
    <property type="term" value="F:DNA binding"/>
    <property type="evidence" value="ECO:0007669"/>
    <property type="project" value="UniProtKB-KW"/>
</dbReference>
<protein>
    <recommendedName>
        <fullName evidence="11">ATP-dependent DNA helicase RecQ</fullName>
        <ecNumber evidence="10">5.6.2.4</ecNumber>
    </recommendedName>
    <alternativeName>
        <fullName evidence="12">DNA 3'-5' helicase RecQ</fullName>
    </alternativeName>
</protein>
<dbReference type="EMBL" id="SZQA01000034">
    <property type="protein sequence ID" value="TKK84487.1"/>
    <property type="molecule type" value="Genomic_DNA"/>
</dbReference>
<keyword evidence="3" id="KW-0547">Nucleotide-binding</keyword>
<dbReference type="GO" id="GO:0009378">
    <property type="term" value="F:four-way junction helicase activity"/>
    <property type="evidence" value="ECO:0007669"/>
    <property type="project" value="TreeGrafter"/>
</dbReference>
<dbReference type="GO" id="GO:0043590">
    <property type="term" value="C:bacterial nucleoid"/>
    <property type="evidence" value="ECO:0007669"/>
    <property type="project" value="TreeGrafter"/>
</dbReference>
<evidence type="ECO:0000313" key="16">
    <source>
        <dbReference type="Proteomes" id="UP000308705"/>
    </source>
</evidence>
<reference evidence="15 16" key="1">
    <citation type="submission" date="2019-04" db="EMBL/GenBank/DDBJ databases">
        <title>Herbidospora sp. NEAU-GS14.nov., a novel actinomycete isolated from soil.</title>
        <authorList>
            <person name="Han L."/>
        </authorList>
    </citation>
    <scope>NUCLEOTIDE SEQUENCE [LARGE SCALE GENOMIC DNA]</scope>
    <source>
        <strain evidence="15 16">NEAU-GS14</strain>
    </source>
</reference>
<dbReference type="Pfam" id="PF00270">
    <property type="entry name" value="DEAD"/>
    <property type="match status" value="1"/>
</dbReference>
<feature type="domain" description="Helicase ATP-binding" evidence="13">
    <location>
        <begin position="31"/>
        <end position="196"/>
    </location>
</feature>
<dbReference type="InterPro" id="IPR001650">
    <property type="entry name" value="Helicase_C-like"/>
</dbReference>
<dbReference type="Gene3D" id="1.10.10.10">
    <property type="entry name" value="Winged helix-like DNA-binding domain superfamily/Winged helix DNA-binding domain"/>
    <property type="match status" value="1"/>
</dbReference>
<dbReference type="Pfam" id="PF00271">
    <property type="entry name" value="Helicase_C"/>
    <property type="match status" value="1"/>
</dbReference>
<dbReference type="InterPro" id="IPR004589">
    <property type="entry name" value="DNA_helicase_ATP-dep_RecQ"/>
</dbReference>
<dbReference type="GO" id="GO:0016787">
    <property type="term" value="F:hydrolase activity"/>
    <property type="evidence" value="ECO:0007669"/>
    <property type="project" value="UniProtKB-KW"/>
</dbReference>
<dbReference type="OrthoDB" id="9760034at2"/>
<dbReference type="PANTHER" id="PTHR13710">
    <property type="entry name" value="DNA HELICASE RECQ FAMILY MEMBER"/>
    <property type="match status" value="1"/>
</dbReference>
<comment type="caution">
    <text evidence="15">The sequence shown here is derived from an EMBL/GenBank/DDBJ whole genome shotgun (WGS) entry which is preliminary data.</text>
</comment>
<keyword evidence="8" id="KW-0413">Isomerase</keyword>
<dbReference type="InterPro" id="IPR011545">
    <property type="entry name" value="DEAD/DEAH_box_helicase_dom"/>
</dbReference>
<dbReference type="GO" id="GO:0006281">
    <property type="term" value="P:DNA repair"/>
    <property type="evidence" value="ECO:0007669"/>
    <property type="project" value="TreeGrafter"/>
</dbReference>
<gene>
    <name evidence="15" type="ORF">FDA94_29555</name>
</gene>
<evidence type="ECO:0000259" key="13">
    <source>
        <dbReference type="PROSITE" id="PS51192"/>
    </source>
</evidence>
<evidence type="ECO:0000256" key="5">
    <source>
        <dbReference type="ARBA" id="ARBA00022806"/>
    </source>
</evidence>
<proteinExistence type="inferred from homology"/>
<accession>A0A4U3MA08</accession>
<dbReference type="InterPro" id="IPR027417">
    <property type="entry name" value="P-loop_NTPase"/>
</dbReference>
<keyword evidence="5 15" id="KW-0347">Helicase</keyword>
<evidence type="ECO:0000256" key="3">
    <source>
        <dbReference type="ARBA" id="ARBA00022741"/>
    </source>
</evidence>
<keyword evidence="16" id="KW-1185">Reference proteome</keyword>
<dbReference type="GO" id="GO:0043138">
    <property type="term" value="F:3'-5' DNA helicase activity"/>
    <property type="evidence" value="ECO:0007669"/>
    <property type="project" value="UniProtKB-EC"/>
</dbReference>
<name>A0A4U3MA08_9ACTN</name>
<keyword evidence="6" id="KW-0067">ATP-binding</keyword>
<evidence type="ECO:0000256" key="9">
    <source>
        <dbReference type="ARBA" id="ARBA00034617"/>
    </source>
</evidence>
<evidence type="ECO:0000256" key="11">
    <source>
        <dbReference type="ARBA" id="ARBA00044535"/>
    </source>
</evidence>
<evidence type="ECO:0000259" key="14">
    <source>
        <dbReference type="PROSITE" id="PS51194"/>
    </source>
</evidence>
<dbReference type="InterPro" id="IPR032284">
    <property type="entry name" value="RecQ_Zn-bd"/>
</dbReference>
<comment type="catalytic activity">
    <reaction evidence="9">
        <text>Couples ATP hydrolysis with the unwinding of duplex DNA by translocating in the 3'-5' direction.</text>
        <dbReference type="EC" id="5.6.2.4"/>
    </reaction>
</comment>
<dbReference type="GO" id="GO:0046872">
    <property type="term" value="F:metal ion binding"/>
    <property type="evidence" value="ECO:0007669"/>
    <property type="project" value="UniProtKB-KW"/>
</dbReference>
<evidence type="ECO:0000256" key="12">
    <source>
        <dbReference type="ARBA" id="ARBA00044550"/>
    </source>
</evidence>
<dbReference type="SMART" id="SM00487">
    <property type="entry name" value="DEXDc"/>
    <property type="match status" value="1"/>
</dbReference>
<dbReference type="SUPFAM" id="SSF52540">
    <property type="entry name" value="P-loop containing nucleoside triphosphate hydrolases"/>
    <property type="match status" value="1"/>
</dbReference>
<evidence type="ECO:0000256" key="4">
    <source>
        <dbReference type="ARBA" id="ARBA00022801"/>
    </source>
</evidence>
<organism evidence="15 16">
    <name type="scientific">Herbidospora galbida</name>
    <dbReference type="NCBI Taxonomy" id="2575442"/>
    <lineage>
        <taxon>Bacteria</taxon>
        <taxon>Bacillati</taxon>
        <taxon>Actinomycetota</taxon>
        <taxon>Actinomycetes</taxon>
        <taxon>Streptosporangiales</taxon>
        <taxon>Streptosporangiaceae</taxon>
        <taxon>Herbidospora</taxon>
    </lineage>
</organism>
<keyword evidence="4 15" id="KW-0378">Hydrolase</keyword>
<evidence type="ECO:0000256" key="10">
    <source>
        <dbReference type="ARBA" id="ARBA00034808"/>
    </source>
</evidence>
<keyword evidence="2" id="KW-0479">Metal-binding</keyword>
<dbReference type="NCBIfam" id="TIGR00614">
    <property type="entry name" value="recQ_fam"/>
    <property type="match status" value="1"/>
</dbReference>
<dbReference type="InterPro" id="IPR014001">
    <property type="entry name" value="Helicase_ATP-bd"/>
</dbReference>
<comment type="similarity">
    <text evidence="1">Belongs to the helicase family. RecQ subfamily.</text>
</comment>
<dbReference type="SMART" id="SM00490">
    <property type="entry name" value="HELICc"/>
    <property type="match status" value="1"/>
</dbReference>
<dbReference type="Gene3D" id="3.40.50.300">
    <property type="entry name" value="P-loop containing nucleotide triphosphate hydrolases"/>
    <property type="match status" value="2"/>
</dbReference>